<evidence type="ECO:0000256" key="4">
    <source>
        <dbReference type="ARBA" id="ARBA00022832"/>
    </source>
</evidence>
<dbReference type="InterPro" id="IPR045023">
    <property type="entry name" value="FATA/B"/>
</dbReference>
<dbReference type="InterPro" id="IPR049427">
    <property type="entry name" value="Acyl-ACP_TE_C"/>
</dbReference>
<evidence type="ECO:0000259" key="9">
    <source>
        <dbReference type="Pfam" id="PF20791"/>
    </source>
</evidence>
<keyword evidence="2" id="KW-0444">Lipid biosynthesis</keyword>
<dbReference type="InterPro" id="IPR029069">
    <property type="entry name" value="HotDog_dom_sf"/>
</dbReference>
<dbReference type="Pfam" id="PF20791">
    <property type="entry name" value="Acyl-ACP_TE_C"/>
    <property type="match status" value="1"/>
</dbReference>
<protein>
    <submittedName>
        <fullName evidence="10">Acyl-ACP thioesterase</fullName>
    </submittedName>
</protein>
<dbReference type="PANTHER" id="PTHR31727">
    <property type="entry name" value="OLEOYL-ACYL CARRIER PROTEIN THIOESTERASE 1, CHLOROPLASTIC"/>
    <property type="match status" value="1"/>
</dbReference>
<keyword evidence="11" id="KW-1185">Reference proteome</keyword>
<keyword evidence="3" id="KW-0378">Hydrolase</keyword>
<evidence type="ECO:0000259" key="8">
    <source>
        <dbReference type="Pfam" id="PF01643"/>
    </source>
</evidence>
<gene>
    <name evidence="10" type="ORF">SAMN05216323_10318</name>
</gene>
<evidence type="ECO:0000256" key="7">
    <source>
        <dbReference type="ARBA" id="ARBA00023160"/>
    </source>
</evidence>
<dbReference type="SUPFAM" id="SSF54637">
    <property type="entry name" value="Thioesterase/thiol ester dehydrase-isomerase"/>
    <property type="match status" value="2"/>
</dbReference>
<organism evidence="10 11">
    <name type="scientific">Williamwhitmania taraxaci</name>
    <dbReference type="NCBI Taxonomy" id="1640674"/>
    <lineage>
        <taxon>Bacteria</taxon>
        <taxon>Pseudomonadati</taxon>
        <taxon>Bacteroidota</taxon>
        <taxon>Bacteroidia</taxon>
        <taxon>Bacteroidales</taxon>
        <taxon>Williamwhitmaniaceae</taxon>
        <taxon>Williamwhitmania</taxon>
    </lineage>
</organism>
<name>A0A1G6LHE9_9BACT</name>
<sequence>MESNHLKNQDTTLRLPYPITSADTDMNARLKLSSLTNFLVQAAITSADSLGFGFGGLRQQKLFWVLSRLTIEIERPLTWYQSCEVETWPKDLDKILYLRDYLIRNQEQQLVAKATSGWLAIDLKTKRPKTFEGDISIFNQLKDKHALSILPEKLFPVKGGNAVEIKPTFFDFDLNGHVTATRYIDWMMDTFPIDFHKNNYPKKLSINFLKEIMPGEAIQLTHSNSDEKSFSFEGFNTTANTFAFRGLIEF</sequence>
<dbReference type="CDD" id="cd00586">
    <property type="entry name" value="4HBT"/>
    <property type="match status" value="1"/>
</dbReference>
<accession>A0A1G6LHE9</accession>
<evidence type="ECO:0000313" key="11">
    <source>
        <dbReference type="Proteomes" id="UP000199452"/>
    </source>
</evidence>
<dbReference type="Gene3D" id="3.10.129.10">
    <property type="entry name" value="Hotdog Thioesterase"/>
    <property type="match status" value="2"/>
</dbReference>
<evidence type="ECO:0000256" key="2">
    <source>
        <dbReference type="ARBA" id="ARBA00022516"/>
    </source>
</evidence>
<evidence type="ECO:0000256" key="6">
    <source>
        <dbReference type="ARBA" id="ARBA00023098"/>
    </source>
</evidence>
<reference evidence="10 11" key="1">
    <citation type="submission" date="2016-09" db="EMBL/GenBank/DDBJ databases">
        <authorList>
            <person name="Capua I."/>
            <person name="De Benedictis P."/>
            <person name="Joannis T."/>
            <person name="Lombin L.H."/>
            <person name="Cattoli G."/>
        </authorList>
    </citation>
    <scope>NUCLEOTIDE SEQUENCE [LARGE SCALE GENOMIC DNA]</scope>
    <source>
        <strain evidence="10 11">A7P-90m</strain>
    </source>
</reference>
<keyword evidence="7" id="KW-0275">Fatty acid biosynthesis</keyword>
<dbReference type="AlphaFoldDB" id="A0A1G6LHE9"/>
<dbReference type="PANTHER" id="PTHR31727:SF6">
    <property type="entry name" value="OLEOYL-ACYL CARRIER PROTEIN THIOESTERASE 1, CHLOROPLASTIC"/>
    <property type="match status" value="1"/>
</dbReference>
<feature type="domain" description="Acyl-ACP thioesterase N-terminal hotdog" evidence="8">
    <location>
        <begin position="16"/>
        <end position="135"/>
    </location>
</feature>
<feature type="domain" description="Acyl-ACP thioesterase-like C-terminal" evidence="9">
    <location>
        <begin position="161"/>
        <end position="233"/>
    </location>
</feature>
<evidence type="ECO:0000313" key="10">
    <source>
        <dbReference type="EMBL" id="SDC42680.1"/>
    </source>
</evidence>
<dbReference type="GO" id="GO:0016297">
    <property type="term" value="F:fatty acyl-[ACP] hydrolase activity"/>
    <property type="evidence" value="ECO:0007669"/>
    <property type="project" value="InterPro"/>
</dbReference>
<dbReference type="STRING" id="1640674.SAMN05216323_10318"/>
<evidence type="ECO:0000256" key="1">
    <source>
        <dbReference type="ARBA" id="ARBA00006500"/>
    </source>
</evidence>
<dbReference type="RefSeq" id="WP_170830062.1">
    <property type="nucleotide sequence ID" value="NZ_FMYP01000031.1"/>
</dbReference>
<keyword evidence="6" id="KW-0443">Lipid metabolism</keyword>
<dbReference type="Pfam" id="PF01643">
    <property type="entry name" value="Acyl-ACP_TE"/>
    <property type="match status" value="1"/>
</dbReference>
<dbReference type="GO" id="GO:0000036">
    <property type="term" value="F:acyl carrier activity"/>
    <property type="evidence" value="ECO:0007669"/>
    <property type="project" value="TreeGrafter"/>
</dbReference>
<dbReference type="EMBL" id="FMYP01000031">
    <property type="protein sequence ID" value="SDC42680.1"/>
    <property type="molecule type" value="Genomic_DNA"/>
</dbReference>
<evidence type="ECO:0000256" key="3">
    <source>
        <dbReference type="ARBA" id="ARBA00022801"/>
    </source>
</evidence>
<evidence type="ECO:0000256" key="5">
    <source>
        <dbReference type="ARBA" id="ARBA00022946"/>
    </source>
</evidence>
<dbReference type="Proteomes" id="UP000199452">
    <property type="component" value="Unassembled WGS sequence"/>
</dbReference>
<keyword evidence="4" id="KW-0276">Fatty acid metabolism</keyword>
<proteinExistence type="inferred from homology"/>
<dbReference type="InterPro" id="IPR002864">
    <property type="entry name" value="Acyl-ACP_thioesterase_NHD"/>
</dbReference>
<keyword evidence="5" id="KW-0809">Transit peptide</keyword>
<comment type="similarity">
    <text evidence="1">Belongs to the acyl-ACP thioesterase family.</text>
</comment>